<sequence length="105" mass="11629">MPKINIDEICEPIEITVGGKTYIVVDVPPDTARKMAKMSEKEDFDETDTSPIVNILTELLGATPEDMAKLGIRKLGVTMKQLFTVINDEVEAKNVPKVEVKKSPK</sequence>
<reference evidence="1" key="1">
    <citation type="submission" date="2020-03" db="EMBL/GenBank/DDBJ databases">
        <title>The deep terrestrial virosphere.</title>
        <authorList>
            <person name="Holmfeldt K."/>
            <person name="Nilsson E."/>
            <person name="Simone D."/>
            <person name="Lopez-Fernandez M."/>
            <person name="Wu X."/>
            <person name="de Brujin I."/>
            <person name="Lundin D."/>
            <person name="Andersson A."/>
            <person name="Bertilsson S."/>
            <person name="Dopson M."/>
        </authorList>
    </citation>
    <scope>NUCLEOTIDE SEQUENCE</scope>
    <source>
        <strain evidence="1">MM171B01176</strain>
    </source>
</reference>
<dbReference type="AlphaFoldDB" id="A0A6M3M8M8"/>
<accession>A0A6M3M8M8</accession>
<evidence type="ECO:0008006" key="2">
    <source>
        <dbReference type="Google" id="ProtNLM"/>
    </source>
</evidence>
<organism evidence="1">
    <name type="scientific">viral metagenome</name>
    <dbReference type="NCBI Taxonomy" id="1070528"/>
    <lineage>
        <taxon>unclassified sequences</taxon>
        <taxon>metagenomes</taxon>
        <taxon>organismal metagenomes</taxon>
    </lineage>
</organism>
<dbReference type="EMBL" id="MT143792">
    <property type="protein sequence ID" value="QJB02560.1"/>
    <property type="molecule type" value="Genomic_DNA"/>
</dbReference>
<proteinExistence type="predicted"/>
<protein>
    <recommendedName>
        <fullName evidence="2">Tail assembly chaperone</fullName>
    </recommendedName>
</protein>
<gene>
    <name evidence="1" type="ORF">MM171B01176_0015</name>
</gene>
<evidence type="ECO:0000313" key="1">
    <source>
        <dbReference type="EMBL" id="QJB02560.1"/>
    </source>
</evidence>
<name>A0A6M3M8M8_9ZZZZ</name>